<comment type="similarity">
    <text evidence="12">Belongs to the cytochrome b561 family.</text>
</comment>
<dbReference type="PANTHER" id="PTHR30529:SF7">
    <property type="entry name" value="CYTOCHROME B561 BACTERIAL_NI-HYDROGENASE DOMAIN-CONTAINING PROTEIN"/>
    <property type="match status" value="1"/>
</dbReference>
<reference evidence="15" key="1">
    <citation type="journal article" date="2023" name="Front. Microbiol.">
        <title>Ralstonia chuxiongensis sp. nov., Ralstonia mojiangensis sp. nov., and Ralstonia soli sp. nov., isolated from tobacco fields, are three novel species in the family Burkholderiaceae.</title>
        <authorList>
            <person name="Lu C.H."/>
            <person name="Zhang Y.Y."/>
            <person name="Jiang N."/>
            <person name="Chen W."/>
            <person name="Shao X."/>
            <person name="Zhao Z.M."/>
            <person name="Lu W.L."/>
            <person name="Hu X."/>
            <person name="Xi Y.X."/>
            <person name="Zou S.Y."/>
            <person name="Wei Q.J."/>
            <person name="Lin Z.L."/>
            <person name="Gong L."/>
            <person name="Gai X.T."/>
            <person name="Zhang L.Q."/>
            <person name="Li J.Y."/>
            <person name="Jin Y."/>
            <person name="Xia Z.Y."/>
        </authorList>
    </citation>
    <scope>NUCLEOTIDE SEQUENCE</scope>
    <source>
        <strain evidence="15">22TCCZM01-4</strain>
    </source>
</reference>
<comment type="cofactor">
    <cofactor evidence="1">
        <name>heme b</name>
        <dbReference type="ChEBI" id="CHEBI:60344"/>
    </cofactor>
</comment>
<comment type="subcellular location">
    <subcellularLocation>
        <location evidence="2">Cell membrane</location>
        <topology evidence="2">Multi-pass membrane protein</topology>
    </subcellularLocation>
</comment>
<accession>A0AAE3I450</accession>
<evidence type="ECO:0000256" key="7">
    <source>
        <dbReference type="ARBA" id="ARBA00022723"/>
    </source>
</evidence>
<evidence type="ECO:0000313" key="16">
    <source>
        <dbReference type="Proteomes" id="UP001164374"/>
    </source>
</evidence>
<keyword evidence="10" id="KW-0408">Iron</keyword>
<keyword evidence="4" id="KW-1003">Cell membrane</keyword>
<evidence type="ECO:0000256" key="6">
    <source>
        <dbReference type="ARBA" id="ARBA00022692"/>
    </source>
</evidence>
<dbReference type="SUPFAM" id="SSF81342">
    <property type="entry name" value="Transmembrane di-heme cytochromes"/>
    <property type="match status" value="1"/>
</dbReference>
<keyword evidence="11 13" id="KW-0472">Membrane</keyword>
<keyword evidence="8" id="KW-0249">Electron transport</keyword>
<keyword evidence="5" id="KW-0349">Heme</keyword>
<dbReference type="InterPro" id="IPR011577">
    <property type="entry name" value="Cyt_b561_bac/Ni-Hgenase"/>
</dbReference>
<feature type="transmembrane region" description="Helical" evidence="13">
    <location>
        <begin position="173"/>
        <end position="192"/>
    </location>
</feature>
<dbReference type="InterPro" id="IPR052168">
    <property type="entry name" value="Cytochrome_b561_oxidase"/>
</dbReference>
<evidence type="ECO:0000256" key="1">
    <source>
        <dbReference type="ARBA" id="ARBA00001970"/>
    </source>
</evidence>
<dbReference type="PANTHER" id="PTHR30529">
    <property type="entry name" value="CYTOCHROME B561"/>
    <property type="match status" value="1"/>
</dbReference>
<dbReference type="AlphaFoldDB" id="A0AAE3I450"/>
<evidence type="ECO:0000256" key="12">
    <source>
        <dbReference type="ARBA" id="ARBA00037975"/>
    </source>
</evidence>
<feature type="transmembrane region" description="Helical" evidence="13">
    <location>
        <begin position="59"/>
        <end position="78"/>
    </location>
</feature>
<dbReference type="GO" id="GO:0046872">
    <property type="term" value="F:metal ion binding"/>
    <property type="evidence" value="ECO:0007669"/>
    <property type="project" value="UniProtKB-KW"/>
</dbReference>
<feature type="domain" description="Cytochrome b561 bacterial/Ni-hydrogenase" evidence="14">
    <location>
        <begin position="9"/>
        <end position="203"/>
    </location>
</feature>
<evidence type="ECO:0000313" key="15">
    <source>
        <dbReference type="EMBL" id="MCT7317340.1"/>
    </source>
</evidence>
<organism evidence="15 16">
    <name type="scientific">Ralstonia mojiangensis</name>
    <dbReference type="NCBI Taxonomy" id="2953895"/>
    <lineage>
        <taxon>Bacteria</taxon>
        <taxon>Pseudomonadati</taxon>
        <taxon>Pseudomonadota</taxon>
        <taxon>Betaproteobacteria</taxon>
        <taxon>Burkholderiales</taxon>
        <taxon>Burkholderiaceae</taxon>
        <taxon>Ralstonia</taxon>
    </lineage>
</organism>
<evidence type="ECO:0000256" key="9">
    <source>
        <dbReference type="ARBA" id="ARBA00022989"/>
    </source>
</evidence>
<keyword evidence="3" id="KW-0813">Transport</keyword>
<evidence type="ECO:0000256" key="3">
    <source>
        <dbReference type="ARBA" id="ARBA00022448"/>
    </source>
</evidence>
<dbReference type="RefSeq" id="WP_260800073.1">
    <property type="nucleotide sequence ID" value="NZ_JAOCQJ010000004.1"/>
</dbReference>
<dbReference type="GO" id="GO:0022904">
    <property type="term" value="P:respiratory electron transport chain"/>
    <property type="evidence" value="ECO:0007669"/>
    <property type="project" value="InterPro"/>
</dbReference>
<proteinExistence type="inferred from homology"/>
<evidence type="ECO:0000259" key="14">
    <source>
        <dbReference type="Pfam" id="PF01292"/>
    </source>
</evidence>
<dbReference type="EMBL" id="JAOCQJ010000004">
    <property type="protein sequence ID" value="MCT7317340.1"/>
    <property type="molecule type" value="Genomic_DNA"/>
</dbReference>
<protein>
    <submittedName>
        <fullName evidence="15">Cytochrome b</fullName>
    </submittedName>
</protein>
<dbReference type="GO" id="GO:0005886">
    <property type="term" value="C:plasma membrane"/>
    <property type="evidence" value="ECO:0007669"/>
    <property type="project" value="UniProtKB-SubCell"/>
</dbReference>
<dbReference type="GO" id="GO:0020037">
    <property type="term" value="F:heme binding"/>
    <property type="evidence" value="ECO:0007669"/>
    <property type="project" value="TreeGrafter"/>
</dbReference>
<keyword evidence="7" id="KW-0479">Metal-binding</keyword>
<comment type="caution">
    <text evidence="15">The sequence shown here is derived from an EMBL/GenBank/DDBJ whole genome shotgun (WGS) entry which is preliminary data.</text>
</comment>
<evidence type="ECO:0000256" key="2">
    <source>
        <dbReference type="ARBA" id="ARBA00004651"/>
    </source>
</evidence>
<dbReference type="GO" id="GO:0009055">
    <property type="term" value="F:electron transfer activity"/>
    <property type="evidence" value="ECO:0007669"/>
    <property type="project" value="InterPro"/>
</dbReference>
<reference evidence="15" key="2">
    <citation type="submission" date="2023-02" db="EMBL/GenBank/DDBJ databases">
        <authorList>
            <person name="Lu C.-H."/>
        </authorList>
    </citation>
    <scope>NUCLEOTIDE SEQUENCE</scope>
    <source>
        <strain evidence="15">22TCCZM01-4</strain>
    </source>
</reference>
<keyword evidence="6 13" id="KW-0812">Transmembrane</keyword>
<feature type="transmembrane region" description="Helical" evidence="13">
    <location>
        <begin position="16"/>
        <end position="39"/>
    </location>
</feature>
<dbReference type="InterPro" id="IPR016174">
    <property type="entry name" value="Di-haem_cyt_TM"/>
</dbReference>
<keyword evidence="9 13" id="KW-1133">Transmembrane helix</keyword>
<feature type="transmembrane region" description="Helical" evidence="13">
    <location>
        <begin position="105"/>
        <end position="123"/>
    </location>
</feature>
<dbReference type="Proteomes" id="UP001164374">
    <property type="component" value="Unassembled WGS sequence"/>
</dbReference>
<evidence type="ECO:0000256" key="10">
    <source>
        <dbReference type="ARBA" id="ARBA00023004"/>
    </source>
</evidence>
<gene>
    <name evidence="15" type="ORF">N5I87_15125</name>
</gene>
<name>A0AAE3I450_9RALS</name>
<evidence type="ECO:0000256" key="13">
    <source>
        <dbReference type="SAM" id="Phobius"/>
    </source>
</evidence>
<sequence length="216" mass="24363">MRWRNTLERYGSVSMLFHWITAAAFITAYVVVYYVIWFVDPQTSIKPPLFGTMPNADRVVPILNIHWVLGITIGFLTLPRLLWRLSGGVPGHVSQSHLENRAADVAHWALYALLLLMPISGYMTTYDATDFGVFVIPACRNTAFAAWIRGVFDLSVTGLEDVMWAAHSFLGKWVAWVLVVLHIGAALVHHFVRKDGVLRRMLPSQHVPPQPNSDRS</sequence>
<dbReference type="Pfam" id="PF01292">
    <property type="entry name" value="Ni_hydr_CYTB"/>
    <property type="match status" value="1"/>
</dbReference>
<evidence type="ECO:0000256" key="8">
    <source>
        <dbReference type="ARBA" id="ARBA00022982"/>
    </source>
</evidence>
<evidence type="ECO:0000256" key="11">
    <source>
        <dbReference type="ARBA" id="ARBA00023136"/>
    </source>
</evidence>
<evidence type="ECO:0000256" key="5">
    <source>
        <dbReference type="ARBA" id="ARBA00022617"/>
    </source>
</evidence>
<evidence type="ECO:0000256" key="4">
    <source>
        <dbReference type="ARBA" id="ARBA00022475"/>
    </source>
</evidence>